<protein>
    <submittedName>
        <fullName evidence="2">Uncharacterized protein</fullName>
    </submittedName>
</protein>
<feature type="region of interest" description="Disordered" evidence="1">
    <location>
        <begin position="33"/>
        <end position="53"/>
    </location>
</feature>
<evidence type="ECO:0000313" key="3">
    <source>
        <dbReference type="Proteomes" id="UP000076857"/>
    </source>
</evidence>
<evidence type="ECO:0000313" key="2">
    <source>
        <dbReference type="EMBL" id="QJQ11344.1"/>
    </source>
</evidence>
<sequence>MARLIAVLGCEVSEWPEGIDHFFCDPDGEVRGSPDTRGDFYPKTPVDDIDRGKDIGDETIHVTEADWKEFRLASGIK</sequence>
<evidence type="ECO:0000256" key="1">
    <source>
        <dbReference type="SAM" id="MobiDB-lite"/>
    </source>
</evidence>
<accession>A0AAP9SQ29</accession>
<dbReference type="AlphaFoldDB" id="A0AAP9SQ29"/>
<dbReference type="EMBL" id="CP050951">
    <property type="protein sequence ID" value="QJQ11344.1"/>
    <property type="molecule type" value="Genomic_DNA"/>
</dbReference>
<reference evidence="2 3" key="1">
    <citation type="submission" date="2016-04" db="EMBL/GenBank/DDBJ databases">
        <authorList>
            <person name="Qiu J."/>
        </authorList>
    </citation>
    <scope>NUCLEOTIDE SEQUENCE [LARGE SCALE GENOMIC DNA]</scope>
    <source>
        <strain evidence="2 3">JQ581</strain>
    </source>
</reference>
<proteinExistence type="predicted"/>
<dbReference type="Proteomes" id="UP000076857">
    <property type="component" value="Chromosome"/>
</dbReference>
<dbReference type="RefSeq" id="WP_063426769.1">
    <property type="nucleotide sequence ID" value="NZ_CP050951.1"/>
</dbReference>
<reference evidence="2 3" key="2">
    <citation type="submission" date="2020-04" db="EMBL/GenBank/DDBJ databases">
        <title>Complete genome sequence of Pseudomonas putida strain JQ581.</title>
        <authorList>
            <person name="Mu Y."/>
        </authorList>
    </citation>
    <scope>NUCLEOTIDE SEQUENCE [LARGE SCALE GENOMIC DNA]</scope>
    <source>
        <strain evidence="2 3">JQ581</strain>
    </source>
</reference>
<gene>
    <name evidence="2" type="ORF">A3L25_018605</name>
</gene>
<name>A0AAP9SQ29_PSEPU</name>
<organism evidence="2 3">
    <name type="scientific">Pseudomonas putida</name>
    <name type="common">Arthrobacter siderocapsulatus</name>
    <dbReference type="NCBI Taxonomy" id="303"/>
    <lineage>
        <taxon>Bacteria</taxon>
        <taxon>Pseudomonadati</taxon>
        <taxon>Pseudomonadota</taxon>
        <taxon>Gammaproteobacteria</taxon>
        <taxon>Pseudomonadales</taxon>
        <taxon>Pseudomonadaceae</taxon>
        <taxon>Pseudomonas</taxon>
    </lineage>
</organism>